<keyword evidence="2" id="KW-1185">Reference proteome</keyword>
<reference evidence="1 2" key="1">
    <citation type="journal article" date="2019" name="Sci. Rep.">
        <title>Orb-weaving spider Araneus ventricosus genome elucidates the spidroin gene catalogue.</title>
        <authorList>
            <person name="Kono N."/>
            <person name="Nakamura H."/>
            <person name="Ohtoshi R."/>
            <person name="Moran D.A.P."/>
            <person name="Shinohara A."/>
            <person name="Yoshida Y."/>
            <person name="Fujiwara M."/>
            <person name="Mori M."/>
            <person name="Tomita M."/>
            <person name="Arakawa K."/>
        </authorList>
    </citation>
    <scope>NUCLEOTIDE SEQUENCE [LARGE SCALE GENOMIC DNA]</scope>
</reference>
<evidence type="ECO:0000313" key="2">
    <source>
        <dbReference type="Proteomes" id="UP000499080"/>
    </source>
</evidence>
<dbReference type="Proteomes" id="UP000499080">
    <property type="component" value="Unassembled WGS sequence"/>
</dbReference>
<dbReference type="AlphaFoldDB" id="A0A4Y2H987"/>
<sequence>MWIGLQHAAVSSVSCSAHALSLKSNCPQVRRIWWVHVVSYCEQKSPTASVRLVGVRRYLVPCVRVTTVAVRRLEPGPFGFGVSNLNH</sequence>
<proteinExistence type="predicted"/>
<comment type="caution">
    <text evidence="1">The sequence shown here is derived from an EMBL/GenBank/DDBJ whole genome shotgun (WGS) entry which is preliminary data.</text>
</comment>
<evidence type="ECO:0000313" key="1">
    <source>
        <dbReference type="EMBL" id="GBM61801.1"/>
    </source>
</evidence>
<gene>
    <name evidence="1" type="ORF">AVEN_188368_1</name>
</gene>
<accession>A0A4Y2H987</accession>
<protein>
    <submittedName>
        <fullName evidence="1">Uncharacterized protein</fullName>
    </submittedName>
</protein>
<dbReference type="EMBL" id="BGPR01001784">
    <property type="protein sequence ID" value="GBM61801.1"/>
    <property type="molecule type" value="Genomic_DNA"/>
</dbReference>
<organism evidence="1 2">
    <name type="scientific">Araneus ventricosus</name>
    <name type="common">Orbweaver spider</name>
    <name type="synonym">Epeira ventricosa</name>
    <dbReference type="NCBI Taxonomy" id="182803"/>
    <lineage>
        <taxon>Eukaryota</taxon>
        <taxon>Metazoa</taxon>
        <taxon>Ecdysozoa</taxon>
        <taxon>Arthropoda</taxon>
        <taxon>Chelicerata</taxon>
        <taxon>Arachnida</taxon>
        <taxon>Araneae</taxon>
        <taxon>Araneomorphae</taxon>
        <taxon>Entelegynae</taxon>
        <taxon>Araneoidea</taxon>
        <taxon>Araneidae</taxon>
        <taxon>Araneus</taxon>
    </lineage>
</organism>
<name>A0A4Y2H987_ARAVE</name>